<sequence>MSCKGSYSSPLSSSSGSFCSGRVSFTRSRISFSNARTPPSILNSSQNCSKYSVYNSFVSLSSIPMTCNHFSSRFVRHGFFLISSVYANATFASLAISRLLSPNGSFFFSPNCVSCFFIFISFFIIFVDFACSLSSHLKSTVSTGLPIMST</sequence>
<dbReference type="AlphaFoldDB" id="A0A8D9EE10"/>
<organism evidence="2">
    <name type="scientific">Cacopsylla melanoneura</name>
    <dbReference type="NCBI Taxonomy" id="428564"/>
    <lineage>
        <taxon>Eukaryota</taxon>
        <taxon>Metazoa</taxon>
        <taxon>Ecdysozoa</taxon>
        <taxon>Arthropoda</taxon>
        <taxon>Hexapoda</taxon>
        <taxon>Insecta</taxon>
        <taxon>Pterygota</taxon>
        <taxon>Neoptera</taxon>
        <taxon>Paraneoptera</taxon>
        <taxon>Hemiptera</taxon>
        <taxon>Sternorrhyncha</taxon>
        <taxon>Psylloidea</taxon>
        <taxon>Psyllidae</taxon>
        <taxon>Psyllinae</taxon>
        <taxon>Cacopsylla</taxon>
    </lineage>
</organism>
<name>A0A8D9EE10_9HEMI</name>
<keyword evidence="1" id="KW-1133">Transmembrane helix</keyword>
<accession>A0A8D9EE10</accession>
<reference evidence="2" key="1">
    <citation type="submission" date="2021-05" db="EMBL/GenBank/DDBJ databases">
        <authorList>
            <person name="Alioto T."/>
            <person name="Alioto T."/>
            <person name="Gomez Garrido J."/>
        </authorList>
    </citation>
    <scope>NUCLEOTIDE SEQUENCE</scope>
</reference>
<feature type="transmembrane region" description="Helical" evidence="1">
    <location>
        <begin position="79"/>
        <end position="100"/>
    </location>
</feature>
<proteinExistence type="predicted"/>
<keyword evidence="1" id="KW-0812">Transmembrane</keyword>
<protein>
    <submittedName>
        <fullName evidence="2">Uncharacterized protein</fullName>
    </submittedName>
</protein>
<evidence type="ECO:0000313" key="2">
    <source>
        <dbReference type="EMBL" id="CAG6749054.1"/>
    </source>
</evidence>
<evidence type="ECO:0000256" key="1">
    <source>
        <dbReference type="SAM" id="Phobius"/>
    </source>
</evidence>
<dbReference type="EMBL" id="HBUF01521569">
    <property type="protein sequence ID" value="CAG6749054.1"/>
    <property type="molecule type" value="Transcribed_RNA"/>
</dbReference>
<keyword evidence="1" id="KW-0472">Membrane</keyword>
<feature type="transmembrane region" description="Helical" evidence="1">
    <location>
        <begin position="106"/>
        <end position="129"/>
    </location>
</feature>